<dbReference type="GO" id="GO:0008964">
    <property type="term" value="F:phosphoenolpyruvate carboxylase activity"/>
    <property type="evidence" value="ECO:0007669"/>
    <property type="project" value="InterPro"/>
</dbReference>
<name>M2U812_9SPHN</name>
<protein>
    <recommendedName>
        <fullName evidence="2">Phosphoenolpyruvate carboxylase</fullName>
    </recommendedName>
</protein>
<dbReference type="GO" id="GO:0015977">
    <property type="term" value="P:carbon fixation"/>
    <property type="evidence" value="ECO:0007669"/>
    <property type="project" value="InterPro"/>
</dbReference>
<accession>M2U812</accession>
<dbReference type="AlphaFoldDB" id="M2U812"/>
<dbReference type="PANTHER" id="PTHR30523">
    <property type="entry name" value="PHOSPHOENOLPYRUVATE CARBOXYLASE"/>
    <property type="match status" value="1"/>
</dbReference>
<evidence type="ECO:0000256" key="1">
    <source>
        <dbReference type="ARBA" id="ARBA00003670"/>
    </source>
</evidence>
<proteinExistence type="predicted"/>
<organism evidence="3 4">
    <name type="scientific">Pacificimonas flava</name>
    <dbReference type="NCBI Taxonomy" id="1234595"/>
    <lineage>
        <taxon>Bacteria</taxon>
        <taxon>Pseudomonadati</taxon>
        <taxon>Pseudomonadota</taxon>
        <taxon>Alphaproteobacteria</taxon>
        <taxon>Sphingomonadales</taxon>
        <taxon>Sphingosinicellaceae</taxon>
        <taxon>Pacificimonas</taxon>
    </lineage>
</organism>
<dbReference type="Proteomes" id="UP000011717">
    <property type="component" value="Unassembled WGS sequence"/>
</dbReference>
<keyword evidence="4" id="KW-1185">Reference proteome</keyword>
<dbReference type="GO" id="GO:0006099">
    <property type="term" value="P:tricarboxylic acid cycle"/>
    <property type="evidence" value="ECO:0007669"/>
    <property type="project" value="InterPro"/>
</dbReference>
<evidence type="ECO:0000256" key="2">
    <source>
        <dbReference type="ARBA" id="ARBA00022419"/>
    </source>
</evidence>
<dbReference type="GO" id="GO:0005829">
    <property type="term" value="C:cytosol"/>
    <property type="evidence" value="ECO:0007669"/>
    <property type="project" value="TreeGrafter"/>
</dbReference>
<keyword evidence="3" id="KW-0670">Pyruvate</keyword>
<evidence type="ECO:0000313" key="4">
    <source>
        <dbReference type="Proteomes" id="UP000011717"/>
    </source>
</evidence>
<dbReference type="PANTHER" id="PTHR30523:SF6">
    <property type="entry name" value="PHOSPHOENOLPYRUVATE CARBOXYLASE"/>
    <property type="match status" value="1"/>
</dbReference>
<dbReference type="Pfam" id="PF00311">
    <property type="entry name" value="PEPcase"/>
    <property type="match status" value="1"/>
</dbReference>
<gene>
    <name evidence="3" type="ORF">C725_0058</name>
</gene>
<dbReference type="SUPFAM" id="SSF51621">
    <property type="entry name" value="Phosphoenolpyruvate/pyruvate domain"/>
    <property type="match status" value="1"/>
</dbReference>
<dbReference type="InterPro" id="IPR015813">
    <property type="entry name" value="Pyrv/PenolPyrv_kinase-like_dom"/>
</dbReference>
<dbReference type="EMBL" id="AMRV01000001">
    <property type="protein sequence ID" value="EMD84128.1"/>
    <property type="molecule type" value="Genomic_DNA"/>
</dbReference>
<comment type="function">
    <text evidence="1">Forms oxaloacetate, a four-carbon dicarboxylic acid source for the tricarboxylic acid cycle.</text>
</comment>
<dbReference type="InterPro" id="IPR021135">
    <property type="entry name" value="PEP_COase"/>
</dbReference>
<reference evidence="3 4" key="1">
    <citation type="journal article" date="2013" name="Genome Announc.">
        <title>Draft Genome Sequence of Strain JLT2015T, Belonging to the Family Sphingomonadaceae of the Alphaproteobacteria.</title>
        <authorList>
            <person name="Tang K."/>
            <person name="Liu K."/>
            <person name="Li S."/>
            <person name="Jiao N."/>
        </authorList>
    </citation>
    <scope>NUCLEOTIDE SEQUENCE [LARGE SCALE GENOMIC DNA]</scope>
    <source>
        <strain evidence="3 4">JLT2015</strain>
    </source>
</reference>
<comment type="caution">
    <text evidence="3">The sequence shown here is derived from an EMBL/GenBank/DDBJ whole genome shotgun (WGS) entry which is preliminary data.</text>
</comment>
<dbReference type="PATRIC" id="fig|1234595.3.peg.58"/>
<sequence>MGNSARFPSGAGREILEDLNGRLAMHYERTLEAPLFNPVSQLGFELSRLLEADEIGMDRIAGVVDDYESRAFAARAERFNALLTPVDQDENDERLKALAEEGESFASFARRWERPLMGCVFTAHPTFMLSGSGYDALARAASGGTAEAVRDGANPTLKGEHEAAMAAIRRAAAARHRMNAALTESARERFPDVWRSFRPRPYAFATWVGYDMDGRTDIGWATPILFRLAEKAEQLRRYGERLEPLKGRDARLGEIIDVLARAASHTESIHRAFVEAGKDPARVSAAANQLTADHADRLVSMDSILGQLDAVIDDAEAELSAALIPIAAAMDTDRLGTGTVHFRMNASQLHNAIRRRLGADETIAMSSRTAIGRLRQLIEEVDPVEVNFAALAIEATTAIRQFLGMAQMLKHIDADSSIRLLIAECEQPATVLSALYFARLFGIDDRIDISPLFETSHALEHGGRFLDALLAEPAFQRYARARGRIAIQTGFSDAGRFMGQIPASLAIERLQGRLAELMGKHGLNDVSALIFNTHGESMGRGAHPLSIEARLTHALSRWARSRFAEHGVVLEPEASFQGGDGYMFFGTDDLAYAALVRIAEASIALRRTRVRDPFYEEVEVSLDFYRDVRRVQADLFHDASYNRALTAFGLGLLPKTGSRKSRRQSDVASERDMTLRQIRAIPHNAVLQQLGYPVNVIAGVGTAAEAERDRFAALFDQSPRAQELLGLVQASDRLASLKTLVAYGDLFNGAYWASRPYRGQEPGIEDACLELGERLARDDRSAAFRELATRMRVDGLKLRQLIDLLPAEKLPQRSEERRRTLGVLHALRIALMQHIFLRAAAIPPFSRRNDVSRDDIMEMVMALRIDDVVDLLRQAYPLDAANIGDFDMEEATAYPDRRGPAYENIQRLYIDEIERAYGLMLRITRAIAHTFGAIG</sequence>
<evidence type="ECO:0000313" key="3">
    <source>
        <dbReference type="EMBL" id="EMD84128.1"/>
    </source>
</evidence>